<keyword evidence="4" id="KW-1185">Reference proteome</keyword>
<feature type="domain" description="Response regulatory" evidence="2">
    <location>
        <begin position="8"/>
        <end position="123"/>
    </location>
</feature>
<dbReference type="SMART" id="SM00448">
    <property type="entry name" value="REC"/>
    <property type="match status" value="1"/>
</dbReference>
<dbReference type="InterPro" id="IPR001789">
    <property type="entry name" value="Sig_transdc_resp-reg_receiver"/>
</dbReference>
<protein>
    <submittedName>
        <fullName evidence="3">Chemotaxis protein</fullName>
    </submittedName>
</protein>
<evidence type="ECO:0000313" key="4">
    <source>
        <dbReference type="Proteomes" id="UP000197535"/>
    </source>
</evidence>
<dbReference type="Proteomes" id="UP000197535">
    <property type="component" value="Unassembled WGS sequence"/>
</dbReference>
<organism evidence="3 4">
    <name type="scientific">Noviherbaspirillum denitrificans</name>
    <dbReference type="NCBI Taxonomy" id="1968433"/>
    <lineage>
        <taxon>Bacteria</taxon>
        <taxon>Pseudomonadati</taxon>
        <taxon>Pseudomonadota</taxon>
        <taxon>Betaproteobacteria</taxon>
        <taxon>Burkholderiales</taxon>
        <taxon>Oxalobacteraceae</taxon>
        <taxon>Noviherbaspirillum</taxon>
    </lineage>
</organism>
<dbReference type="Pfam" id="PF00072">
    <property type="entry name" value="Response_reg"/>
    <property type="match status" value="1"/>
</dbReference>
<dbReference type="InterPro" id="IPR011006">
    <property type="entry name" value="CheY-like_superfamily"/>
</dbReference>
<reference evidence="3 4" key="1">
    <citation type="submission" date="2016-02" db="EMBL/GenBank/DDBJ databases">
        <authorList>
            <person name="Wen L."/>
            <person name="He K."/>
            <person name="Yang H."/>
        </authorList>
    </citation>
    <scope>NUCLEOTIDE SEQUENCE [LARGE SCALE GENOMIC DNA]</scope>
    <source>
        <strain evidence="3 4">TSA40</strain>
    </source>
</reference>
<keyword evidence="1" id="KW-0597">Phosphoprotein</keyword>
<dbReference type="PROSITE" id="PS50110">
    <property type="entry name" value="RESPONSE_REGULATORY"/>
    <property type="match status" value="1"/>
</dbReference>
<proteinExistence type="predicted"/>
<name>A0A254TIF0_9BURK</name>
<sequence length="130" mass="14265">MPDPSSITVLIIDDNDVSRSMLRHILANEKYRVVGEAGNGRLGLELAERLKPNIVCLDINMPAPNGIEVLRQLKETLPQAEVLMVTGNNDRNSVMEAMQLGAAGYIVKPFNPTTLLRTLEQAVAKLRTDA</sequence>
<dbReference type="OrthoDB" id="8964771at2"/>
<accession>A0A254TIF0</accession>
<dbReference type="PANTHER" id="PTHR43228:SF1">
    <property type="entry name" value="TWO-COMPONENT RESPONSE REGULATOR ARR22"/>
    <property type="match status" value="1"/>
</dbReference>
<dbReference type="AlphaFoldDB" id="A0A254TIF0"/>
<dbReference type="SUPFAM" id="SSF52172">
    <property type="entry name" value="CheY-like"/>
    <property type="match status" value="1"/>
</dbReference>
<gene>
    <name evidence="3" type="ORF">AYR66_25795</name>
</gene>
<dbReference type="Gene3D" id="3.40.50.2300">
    <property type="match status" value="1"/>
</dbReference>
<feature type="modified residue" description="4-aspartylphosphate" evidence="1">
    <location>
        <position position="58"/>
    </location>
</feature>
<evidence type="ECO:0000256" key="1">
    <source>
        <dbReference type="PROSITE-ProRule" id="PRU00169"/>
    </source>
</evidence>
<dbReference type="RefSeq" id="WP_088709221.1">
    <property type="nucleotide sequence ID" value="NZ_LSTO01000001.1"/>
</dbReference>
<evidence type="ECO:0000313" key="3">
    <source>
        <dbReference type="EMBL" id="OWW22399.1"/>
    </source>
</evidence>
<evidence type="ECO:0000259" key="2">
    <source>
        <dbReference type="PROSITE" id="PS50110"/>
    </source>
</evidence>
<dbReference type="EMBL" id="LSTO01000001">
    <property type="protein sequence ID" value="OWW22399.1"/>
    <property type="molecule type" value="Genomic_DNA"/>
</dbReference>
<dbReference type="PANTHER" id="PTHR43228">
    <property type="entry name" value="TWO-COMPONENT RESPONSE REGULATOR"/>
    <property type="match status" value="1"/>
</dbReference>
<comment type="caution">
    <text evidence="3">The sequence shown here is derived from an EMBL/GenBank/DDBJ whole genome shotgun (WGS) entry which is preliminary data.</text>
</comment>
<dbReference type="GO" id="GO:0000160">
    <property type="term" value="P:phosphorelay signal transduction system"/>
    <property type="evidence" value="ECO:0007669"/>
    <property type="project" value="InterPro"/>
</dbReference>
<dbReference type="InterPro" id="IPR052048">
    <property type="entry name" value="ST_Response_Regulator"/>
</dbReference>